<protein>
    <submittedName>
        <fullName evidence="1">Uncharacterized protein</fullName>
    </submittedName>
</protein>
<keyword evidence="2" id="KW-1185">Reference proteome</keyword>
<accession>A0ACB1AC78</accession>
<evidence type="ECO:0000313" key="1">
    <source>
        <dbReference type="EMBL" id="CAK5087931.1"/>
    </source>
</evidence>
<organism evidence="1 2">
    <name type="scientific">Meloidogyne enterolobii</name>
    <name type="common">Root-knot nematode worm</name>
    <name type="synonym">Meloidogyne mayaguensis</name>
    <dbReference type="NCBI Taxonomy" id="390850"/>
    <lineage>
        <taxon>Eukaryota</taxon>
        <taxon>Metazoa</taxon>
        <taxon>Ecdysozoa</taxon>
        <taxon>Nematoda</taxon>
        <taxon>Chromadorea</taxon>
        <taxon>Rhabditida</taxon>
        <taxon>Tylenchina</taxon>
        <taxon>Tylenchomorpha</taxon>
        <taxon>Tylenchoidea</taxon>
        <taxon>Meloidogynidae</taxon>
        <taxon>Meloidogyninae</taxon>
        <taxon>Meloidogyne</taxon>
    </lineage>
</organism>
<comment type="caution">
    <text evidence="1">The sequence shown here is derived from an EMBL/GenBank/DDBJ whole genome shotgun (WGS) entry which is preliminary data.</text>
</comment>
<sequence>MDIERLGAIKNGVIGLTEYRGICEVVVCGYDIESIWEAYRRFGTHIFAHFLL</sequence>
<reference evidence="1" key="1">
    <citation type="submission" date="2023-11" db="EMBL/GenBank/DDBJ databases">
        <authorList>
            <person name="Poullet M."/>
        </authorList>
    </citation>
    <scope>NUCLEOTIDE SEQUENCE</scope>
    <source>
        <strain evidence="1">E1834</strain>
    </source>
</reference>
<dbReference type="EMBL" id="CAVMJV010000068">
    <property type="protein sequence ID" value="CAK5087931.1"/>
    <property type="molecule type" value="Genomic_DNA"/>
</dbReference>
<name>A0ACB1AC78_MELEN</name>
<proteinExistence type="predicted"/>
<dbReference type="Proteomes" id="UP001497535">
    <property type="component" value="Unassembled WGS sequence"/>
</dbReference>
<gene>
    <name evidence="1" type="ORF">MENTE1834_LOCUS35554</name>
</gene>
<evidence type="ECO:0000313" key="2">
    <source>
        <dbReference type="Proteomes" id="UP001497535"/>
    </source>
</evidence>